<reference evidence="2 3" key="1">
    <citation type="submission" date="2020-05" db="EMBL/GenBank/DDBJ databases">
        <title>Genome Sequencing of Type Strains.</title>
        <authorList>
            <person name="Lemaire J.F."/>
            <person name="Inderbitzin P."/>
            <person name="Gregorio O.A."/>
            <person name="Collins S.B."/>
            <person name="Wespe N."/>
            <person name="Knight-Connoni V."/>
        </authorList>
    </citation>
    <scope>NUCLEOTIDE SEQUENCE [LARGE SCALE GENOMIC DNA]</scope>
    <source>
        <strain evidence="2 3">ATCC 25174</strain>
    </source>
</reference>
<keyword evidence="1" id="KW-0812">Transmembrane</keyword>
<feature type="transmembrane region" description="Helical" evidence="1">
    <location>
        <begin position="57"/>
        <end position="78"/>
    </location>
</feature>
<dbReference type="RefSeq" id="WP_175349185.1">
    <property type="nucleotide sequence ID" value="NZ_JABMCI010000070.1"/>
</dbReference>
<protein>
    <submittedName>
        <fullName evidence="2">Uncharacterized protein</fullName>
    </submittedName>
</protein>
<evidence type="ECO:0000313" key="3">
    <source>
        <dbReference type="Proteomes" id="UP000565724"/>
    </source>
</evidence>
<keyword evidence="3" id="KW-1185">Reference proteome</keyword>
<accession>A0A7Y6A3X7</accession>
<keyword evidence="1" id="KW-1133">Transmembrane helix</keyword>
<dbReference type="Proteomes" id="UP000565724">
    <property type="component" value="Unassembled WGS sequence"/>
</dbReference>
<name>A0A7Y6A3X7_9CELL</name>
<sequence>MSEHPHDDELIARITRALHSRDAEQPDPALVAARLRAELAHPPEATVTTLRRRGGKLVAAGVVTSALAVAGAGAAAAANPYSDAARRFEVVVQSVGIDWSAMPAGYTREQYEAFWAAGYTPEDVTALEELWHTDTTETKARAGQLLLDGDTPPVAPGRVALPGQAEADAFWSAGYTIEDVETLSALWQTDPFETKARAGRLILDGQQLPLD</sequence>
<gene>
    <name evidence="2" type="ORF">HP550_18715</name>
</gene>
<dbReference type="AlphaFoldDB" id="A0A7Y6A3X7"/>
<organism evidence="2 3">
    <name type="scientific">Cellulomonas humilata</name>
    <dbReference type="NCBI Taxonomy" id="144055"/>
    <lineage>
        <taxon>Bacteria</taxon>
        <taxon>Bacillati</taxon>
        <taxon>Actinomycetota</taxon>
        <taxon>Actinomycetes</taxon>
        <taxon>Micrococcales</taxon>
        <taxon>Cellulomonadaceae</taxon>
        <taxon>Cellulomonas</taxon>
    </lineage>
</organism>
<evidence type="ECO:0000313" key="2">
    <source>
        <dbReference type="EMBL" id="NUU19287.1"/>
    </source>
</evidence>
<comment type="caution">
    <text evidence="2">The sequence shown here is derived from an EMBL/GenBank/DDBJ whole genome shotgun (WGS) entry which is preliminary data.</text>
</comment>
<evidence type="ECO:0000256" key="1">
    <source>
        <dbReference type="SAM" id="Phobius"/>
    </source>
</evidence>
<proteinExistence type="predicted"/>
<dbReference type="EMBL" id="JABMCI010000070">
    <property type="protein sequence ID" value="NUU19287.1"/>
    <property type="molecule type" value="Genomic_DNA"/>
</dbReference>
<keyword evidence="1" id="KW-0472">Membrane</keyword>